<dbReference type="AlphaFoldDB" id="A0A561QV42"/>
<comment type="cofactor">
    <cofactor evidence="7">
        <name>Zn(2+)</name>
        <dbReference type="ChEBI" id="CHEBI:29105"/>
    </cofactor>
</comment>
<dbReference type="GO" id="GO:0008705">
    <property type="term" value="F:methionine synthase activity"/>
    <property type="evidence" value="ECO:0007669"/>
    <property type="project" value="TreeGrafter"/>
</dbReference>
<evidence type="ECO:0000256" key="1">
    <source>
        <dbReference type="ARBA" id="ARBA00010398"/>
    </source>
</evidence>
<evidence type="ECO:0000313" key="10">
    <source>
        <dbReference type="EMBL" id="TWF54248.1"/>
    </source>
</evidence>
<keyword evidence="11" id="KW-1185">Reference proteome</keyword>
<evidence type="ECO:0000256" key="2">
    <source>
        <dbReference type="ARBA" id="ARBA00022603"/>
    </source>
</evidence>
<comment type="caution">
    <text evidence="10">The sequence shown here is derived from an EMBL/GenBank/DDBJ whole genome shotgun (WGS) entry which is preliminary data.</text>
</comment>
<evidence type="ECO:0000313" key="11">
    <source>
        <dbReference type="Proteomes" id="UP000320653"/>
    </source>
</evidence>
<dbReference type="PROSITE" id="PS50970">
    <property type="entry name" value="HCY"/>
    <property type="match status" value="1"/>
</dbReference>
<evidence type="ECO:0000256" key="4">
    <source>
        <dbReference type="ARBA" id="ARBA00022691"/>
    </source>
</evidence>
<dbReference type="PANTHER" id="PTHR45833">
    <property type="entry name" value="METHIONINE SYNTHASE"/>
    <property type="match status" value="1"/>
</dbReference>
<keyword evidence="4" id="KW-0949">S-adenosyl-L-methionine</keyword>
<dbReference type="Pfam" id="PF02574">
    <property type="entry name" value="S-methyl_trans"/>
    <property type="match status" value="1"/>
</dbReference>
<accession>A0A561QV42</accession>
<evidence type="ECO:0000256" key="6">
    <source>
        <dbReference type="ARBA" id="ARBA00023285"/>
    </source>
</evidence>
<evidence type="ECO:0000256" key="3">
    <source>
        <dbReference type="ARBA" id="ARBA00022679"/>
    </source>
</evidence>
<feature type="binding site" evidence="7">
    <location>
        <position position="281"/>
    </location>
    <ligand>
        <name>Zn(2+)</name>
        <dbReference type="ChEBI" id="CHEBI:29105"/>
    </ligand>
</feature>
<comment type="similarity">
    <text evidence="1">Belongs to the vitamin-B12 dependent methionine synthase family.</text>
</comment>
<proteinExistence type="inferred from homology"/>
<sequence length="337" mass="35242">MPSANKLTELLAEKGVLLADGATGTNLFAVGLEAGEAPELWNETAPEKIVKLHQDFVDAGADIILTNSFGGTRHRLKLHKAEGRTHELNKRAAEIARSVADKAGRPVIVAGSVGPTGELLIPLGALSYEDAVSAFAEQMEGLKAGGIDIAWIETMSSADEIRAAAEAAVKVGLPYTYTGSFDTAGKTMMGLDPKDIHAVAKDIGEGPVAVGANCGVGASDILSSLLDMTASAPDAITIVKGNCGIPEFRGSEIYYSGTPPLMAEYARLARDAGAKIIGGCCGTSCEHLAAMRAALDDYTPRPRPTIEEIVDKIGPLRNKTASESGGDGSRERRRRRG</sequence>
<keyword evidence="6" id="KW-0170">Cobalt</keyword>
<dbReference type="InterPro" id="IPR050554">
    <property type="entry name" value="Met_Synthase/Corrinoid"/>
</dbReference>
<evidence type="ECO:0000256" key="7">
    <source>
        <dbReference type="PROSITE-ProRule" id="PRU00333"/>
    </source>
</evidence>
<dbReference type="Proteomes" id="UP000320653">
    <property type="component" value="Unassembled WGS sequence"/>
</dbReference>
<dbReference type="GO" id="GO:0005829">
    <property type="term" value="C:cytosol"/>
    <property type="evidence" value="ECO:0007669"/>
    <property type="project" value="TreeGrafter"/>
</dbReference>
<dbReference type="InterPro" id="IPR036589">
    <property type="entry name" value="HCY_dom_sf"/>
</dbReference>
<dbReference type="InterPro" id="IPR003726">
    <property type="entry name" value="HCY_dom"/>
</dbReference>
<protein>
    <submittedName>
        <fullName evidence="10">5-methyltetrahydrofolate--homocysteine methyltransferase</fullName>
    </submittedName>
</protein>
<feature type="binding site" evidence="7">
    <location>
        <position position="214"/>
    </location>
    <ligand>
        <name>Zn(2+)</name>
        <dbReference type="ChEBI" id="CHEBI:29105"/>
    </ligand>
</feature>
<dbReference type="NCBIfam" id="NF005718">
    <property type="entry name" value="PRK07534.1"/>
    <property type="match status" value="1"/>
</dbReference>
<name>A0A561QV42_9HYPH</name>
<dbReference type="GO" id="GO:0046872">
    <property type="term" value="F:metal ion binding"/>
    <property type="evidence" value="ECO:0007669"/>
    <property type="project" value="UniProtKB-KW"/>
</dbReference>
<dbReference type="GO" id="GO:0046653">
    <property type="term" value="P:tetrahydrofolate metabolic process"/>
    <property type="evidence" value="ECO:0007669"/>
    <property type="project" value="TreeGrafter"/>
</dbReference>
<dbReference type="RefSeq" id="WP_145636304.1">
    <property type="nucleotide sequence ID" value="NZ_VIWP01000003.1"/>
</dbReference>
<keyword evidence="3 7" id="KW-0808">Transferase</keyword>
<evidence type="ECO:0000259" key="9">
    <source>
        <dbReference type="PROSITE" id="PS50970"/>
    </source>
</evidence>
<dbReference type="PANTHER" id="PTHR45833:SF1">
    <property type="entry name" value="METHIONINE SYNTHASE"/>
    <property type="match status" value="1"/>
</dbReference>
<gene>
    <name evidence="10" type="ORF">FHW37_103111</name>
</gene>
<feature type="binding site" evidence="7">
    <location>
        <position position="280"/>
    </location>
    <ligand>
        <name>Zn(2+)</name>
        <dbReference type="ChEBI" id="CHEBI:29105"/>
    </ligand>
</feature>
<keyword evidence="5 7" id="KW-0479">Metal-binding</keyword>
<dbReference type="OrthoDB" id="9803687at2"/>
<feature type="region of interest" description="Disordered" evidence="8">
    <location>
        <begin position="313"/>
        <end position="337"/>
    </location>
</feature>
<evidence type="ECO:0000256" key="8">
    <source>
        <dbReference type="SAM" id="MobiDB-lite"/>
    </source>
</evidence>
<dbReference type="Gene3D" id="3.20.20.330">
    <property type="entry name" value="Homocysteine-binding-like domain"/>
    <property type="match status" value="1"/>
</dbReference>
<dbReference type="SUPFAM" id="SSF82282">
    <property type="entry name" value="Homocysteine S-methyltransferase"/>
    <property type="match status" value="1"/>
</dbReference>
<organism evidence="10 11">
    <name type="scientific">Neorhizobium alkalisoli</name>
    <dbReference type="NCBI Taxonomy" id="528178"/>
    <lineage>
        <taxon>Bacteria</taxon>
        <taxon>Pseudomonadati</taxon>
        <taxon>Pseudomonadota</taxon>
        <taxon>Alphaproteobacteria</taxon>
        <taxon>Hyphomicrobiales</taxon>
        <taxon>Rhizobiaceae</taxon>
        <taxon>Rhizobium/Agrobacterium group</taxon>
        <taxon>Neorhizobium</taxon>
    </lineage>
</organism>
<feature type="domain" description="Hcy-binding" evidence="9">
    <location>
        <begin position="5"/>
        <end position="295"/>
    </location>
</feature>
<keyword evidence="2 7" id="KW-0489">Methyltransferase</keyword>
<dbReference type="GO" id="GO:0032259">
    <property type="term" value="P:methylation"/>
    <property type="evidence" value="ECO:0007669"/>
    <property type="project" value="UniProtKB-KW"/>
</dbReference>
<evidence type="ECO:0000256" key="5">
    <source>
        <dbReference type="ARBA" id="ARBA00022723"/>
    </source>
</evidence>
<keyword evidence="7" id="KW-0862">Zinc</keyword>
<reference evidence="10 11" key="1">
    <citation type="submission" date="2019-06" db="EMBL/GenBank/DDBJ databases">
        <title>Sorghum-associated microbial communities from plants grown in Nebraska, USA.</title>
        <authorList>
            <person name="Schachtman D."/>
        </authorList>
    </citation>
    <scope>NUCLEOTIDE SEQUENCE [LARGE SCALE GENOMIC DNA]</scope>
    <source>
        <strain evidence="10 11">1225</strain>
    </source>
</reference>
<dbReference type="EMBL" id="VIWP01000003">
    <property type="protein sequence ID" value="TWF54248.1"/>
    <property type="molecule type" value="Genomic_DNA"/>
</dbReference>
<dbReference type="GO" id="GO:0050667">
    <property type="term" value="P:homocysteine metabolic process"/>
    <property type="evidence" value="ECO:0007669"/>
    <property type="project" value="TreeGrafter"/>
</dbReference>